<evidence type="ECO:0000313" key="3">
    <source>
        <dbReference type="Proteomes" id="UP001056035"/>
    </source>
</evidence>
<evidence type="ECO:0008006" key="4">
    <source>
        <dbReference type="Google" id="ProtNLM"/>
    </source>
</evidence>
<feature type="compositionally biased region" description="Basic residues" evidence="1">
    <location>
        <begin position="110"/>
        <end position="119"/>
    </location>
</feature>
<evidence type="ECO:0000313" key="2">
    <source>
        <dbReference type="EMBL" id="UTI64960.1"/>
    </source>
</evidence>
<dbReference type="Proteomes" id="UP001056035">
    <property type="component" value="Chromosome"/>
</dbReference>
<gene>
    <name evidence="2" type="ORF">NBH00_01840</name>
</gene>
<dbReference type="RefSeq" id="WP_254571652.1">
    <property type="nucleotide sequence ID" value="NZ_CP098502.1"/>
</dbReference>
<feature type="region of interest" description="Disordered" evidence="1">
    <location>
        <begin position="88"/>
        <end position="119"/>
    </location>
</feature>
<protein>
    <recommendedName>
        <fullName evidence="4">N-acetyltransferase domain-containing protein</fullName>
    </recommendedName>
</protein>
<accession>A0ABY5DU02</accession>
<evidence type="ECO:0000256" key="1">
    <source>
        <dbReference type="SAM" id="MobiDB-lite"/>
    </source>
</evidence>
<proteinExistence type="predicted"/>
<name>A0ABY5DU02_9ACTN</name>
<reference evidence="2 3" key="1">
    <citation type="submission" date="2022-06" db="EMBL/GenBank/DDBJ databases">
        <title>Paraconexibacter antarcticus.</title>
        <authorList>
            <person name="Kim C.S."/>
        </authorList>
    </citation>
    <scope>NUCLEOTIDE SEQUENCE [LARGE SCALE GENOMIC DNA]</scope>
    <source>
        <strain evidence="2 3">02-257</strain>
    </source>
</reference>
<organism evidence="2 3">
    <name type="scientific">Paraconexibacter antarcticus</name>
    <dbReference type="NCBI Taxonomy" id="2949664"/>
    <lineage>
        <taxon>Bacteria</taxon>
        <taxon>Bacillati</taxon>
        <taxon>Actinomycetota</taxon>
        <taxon>Thermoleophilia</taxon>
        <taxon>Solirubrobacterales</taxon>
        <taxon>Paraconexibacteraceae</taxon>
        <taxon>Paraconexibacter</taxon>
    </lineage>
</organism>
<dbReference type="EMBL" id="CP098502">
    <property type="protein sequence ID" value="UTI64960.1"/>
    <property type="molecule type" value="Genomic_DNA"/>
</dbReference>
<sequence>MNQTNSFVLPSSSAELDLTIRRATEADAGALRELALLDSRRPLTGPLLVAEVAGRPWAALALDSGEVVADPFRRTADLVELLHERARHLRDGPEAPAPSGPLSRLAGALRPRRHGLSSG</sequence>
<keyword evidence="3" id="KW-1185">Reference proteome</keyword>